<evidence type="ECO:0000256" key="2">
    <source>
        <dbReference type="ARBA" id="ARBA00022475"/>
    </source>
</evidence>
<evidence type="ECO:0000256" key="3">
    <source>
        <dbReference type="ARBA" id="ARBA00022729"/>
    </source>
</evidence>
<dbReference type="GO" id="GO:0030425">
    <property type="term" value="C:dendrite"/>
    <property type="evidence" value="ECO:0007669"/>
    <property type="project" value="TreeGrafter"/>
</dbReference>
<dbReference type="GO" id="GO:0043209">
    <property type="term" value="C:myelin sheath"/>
    <property type="evidence" value="ECO:0007669"/>
    <property type="project" value="TreeGrafter"/>
</dbReference>
<dbReference type="PANTHER" id="PTHR19226">
    <property type="entry name" value="THY-1 MEMBRANE GLYCOPROTEIN"/>
    <property type="match status" value="1"/>
</dbReference>
<dbReference type="Proteomes" id="UP000518266">
    <property type="component" value="Unassembled WGS sequence"/>
</dbReference>
<dbReference type="GO" id="GO:0009897">
    <property type="term" value="C:external side of plasma membrane"/>
    <property type="evidence" value="ECO:0007669"/>
    <property type="project" value="TreeGrafter"/>
</dbReference>
<name>A0A7J5XV93_DISMA</name>
<evidence type="ECO:0000256" key="4">
    <source>
        <dbReference type="ARBA" id="ARBA00023136"/>
    </source>
</evidence>
<dbReference type="GO" id="GO:0051894">
    <property type="term" value="P:positive regulation of focal adhesion assembly"/>
    <property type="evidence" value="ECO:0007669"/>
    <property type="project" value="TreeGrafter"/>
</dbReference>
<proteinExistence type="predicted"/>
<dbReference type="GO" id="GO:0007155">
    <property type="term" value="P:cell adhesion"/>
    <property type="evidence" value="ECO:0007669"/>
    <property type="project" value="InterPro"/>
</dbReference>
<dbReference type="InterPro" id="IPR033292">
    <property type="entry name" value="THY1"/>
</dbReference>
<evidence type="ECO:0000256" key="1">
    <source>
        <dbReference type="ARBA" id="ARBA00004236"/>
    </source>
</evidence>
<dbReference type="GO" id="GO:0045121">
    <property type="term" value="C:membrane raft"/>
    <property type="evidence" value="ECO:0007669"/>
    <property type="project" value="TreeGrafter"/>
</dbReference>
<evidence type="ECO:0000313" key="9">
    <source>
        <dbReference type="EMBL" id="KAF3840821.1"/>
    </source>
</evidence>
<protein>
    <submittedName>
        <fullName evidence="9">Uncharacterized protein</fullName>
    </submittedName>
</protein>
<keyword evidence="2" id="KW-1003">Cell membrane</keyword>
<evidence type="ECO:0000256" key="5">
    <source>
        <dbReference type="ARBA" id="ARBA00023157"/>
    </source>
</evidence>
<sequence length="425" mass="45884">MYCLLTSRAIHNEGLSAGTLPGLNKCSSSLESVSSDVLLLGKVYAATPGGGEDMPGTDGYLKMAMVCEVGEKVFFGVLLPLLAGGRGWLERGVFTDVGGLVGEAERGEGDGGVFQRRSPPPHCSVLECDSVPEGRGHGHAQQGVGDGHVLLGAIHQLLPLENCKFTSGNISVVACERTGIHLLARVQPEEDRHTEQQSAAWDLAAIIPTLCPPSGTAEEKDESALFGPPSSLPLSSTTLYFSTSSQTRQLFILQPDRNTQAETATSSSPDESWMGAFPSCSSLCLYLECWEHSAIGYPCVEDDNDLRVVCLIPPKPSTIASYEFSWSIGTKEYVINTNVSGTSADKEFKDKSYVEEQDPQGYRMTLKGFTDKLSLNTTTFMCKMSGEVASIIMEKEQLVQCSAMFLKSAGSWIVCLLLFFYQTHS</sequence>
<comment type="subcellular location">
    <subcellularLocation>
        <location evidence="1">Cell membrane</location>
    </subcellularLocation>
</comment>
<dbReference type="GO" id="GO:0030334">
    <property type="term" value="P:regulation of cell migration"/>
    <property type="evidence" value="ECO:0007669"/>
    <property type="project" value="InterPro"/>
</dbReference>
<dbReference type="GO" id="GO:0005925">
    <property type="term" value="C:focal adhesion"/>
    <property type="evidence" value="ECO:0007669"/>
    <property type="project" value="TreeGrafter"/>
</dbReference>
<evidence type="ECO:0000313" key="10">
    <source>
        <dbReference type="Proteomes" id="UP000518266"/>
    </source>
</evidence>
<evidence type="ECO:0000256" key="7">
    <source>
        <dbReference type="ARBA" id="ARBA00023288"/>
    </source>
</evidence>
<organism evidence="9 10">
    <name type="scientific">Dissostichus mawsoni</name>
    <name type="common">Antarctic cod</name>
    <dbReference type="NCBI Taxonomy" id="36200"/>
    <lineage>
        <taxon>Eukaryota</taxon>
        <taxon>Metazoa</taxon>
        <taxon>Chordata</taxon>
        <taxon>Craniata</taxon>
        <taxon>Vertebrata</taxon>
        <taxon>Euteleostomi</taxon>
        <taxon>Actinopterygii</taxon>
        <taxon>Neopterygii</taxon>
        <taxon>Teleostei</taxon>
        <taxon>Neoteleostei</taxon>
        <taxon>Acanthomorphata</taxon>
        <taxon>Eupercaria</taxon>
        <taxon>Perciformes</taxon>
        <taxon>Notothenioidei</taxon>
        <taxon>Nototheniidae</taxon>
        <taxon>Dissostichus</taxon>
    </lineage>
</organism>
<dbReference type="GO" id="GO:0005096">
    <property type="term" value="F:GTPase activator activity"/>
    <property type="evidence" value="ECO:0007669"/>
    <property type="project" value="TreeGrafter"/>
</dbReference>
<dbReference type="PANTHER" id="PTHR19226:SF2">
    <property type="entry name" value="THY-1 MEMBRANE GLYCOPROTEIN"/>
    <property type="match status" value="1"/>
</dbReference>
<dbReference type="AlphaFoldDB" id="A0A7J5XV93"/>
<keyword evidence="8" id="KW-0393">Immunoglobulin domain</keyword>
<keyword evidence="6" id="KW-0325">Glycoprotein</keyword>
<keyword evidence="5" id="KW-1015">Disulfide bond</keyword>
<accession>A0A7J5XV93</accession>
<keyword evidence="10" id="KW-1185">Reference proteome</keyword>
<reference evidence="9 10" key="1">
    <citation type="submission" date="2020-03" db="EMBL/GenBank/DDBJ databases">
        <title>Dissostichus mawsoni Genome sequencing and assembly.</title>
        <authorList>
            <person name="Park H."/>
        </authorList>
    </citation>
    <scope>NUCLEOTIDE SEQUENCE [LARGE SCALE GENOMIC DNA]</scope>
    <source>
        <strain evidence="9">DM0001</strain>
        <tissue evidence="9">Muscle</tissue>
    </source>
</reference>
<dbReference type="GO" id="GO:0005178">
    <property type="term" value="F:integrin binding"/>
    <property type="evidence" value="ECO:0007669"/>
    <property type="project" value="InterPro"/>
</dbReference>
<gene>
    <name evidence="9" type="ORF">F7725_006683</name>
</gene>
<dbReference type="EMBL" id="JAAKFY010000020">
    <property type="protein sequence ID" value="KAF3840821.1"/>
    <property type="molecule type" value="Genomic_DNA"/>
</dbReference>
<dbReference type="GO" id="GO:0007229">
    <property type="term" value="P:integrin-mediated signaling pathway"/>
    <property type="evidence" value="ECO:0007669"/>
    <property type="project" value="TreeGrafter"/>
</dbReference>
<keyword evidence="3" id="KW-0732">Signal</keyword>
<keyword evidence="7" id="KW-0449">Lipoprotein</keyword>
<keyword evidence="4" id="KW-0472">Membrane</keyword>
<comment type="caution">
    <text evidence="9">The sequence shown here is derived from an EMBL/GenBank/DDBJ whole genome shotgun (WGS) entry which is preliminary data.</text>
</comment>
<dbReference type="OrthoDB" id="8396829at2759"/>
<evidence type="ECO:0000256" key="6">
    <source>
        <dbReference type="ARBA" id="ARBA00023180"/>
    </source>
</evidence>
<evidence type="ECO:0000256" key="8">
    <source>
        <dbReference type="ARBA" id="ARBA00023319"/>
    </source>
</evidence>